<dbReference type="InterPro" id="IPR039424">
    <property type="entry name" value="SBP_5"/>
</dbReference>
<evidence type="ECO:0000256" key="1">
    <source>
        <dbReference type="ARBA" id="ARBA00022729"/>
    </source>
</evidence>
<dbReference type="PIRSF" id="PIRSF002741">
    <property type="entry name" value="MppA"/>
    <property type="match status" value="1"/>
</dbReference>
<accession>A0A644YWY8</accession>
<dbReference type="Pfam" id="PF00496">
    <property type="entry name" value="SBP_bac_5"/>
    <property type="match status" value="1"/>
</dbReference>
<dbReference type="Gene3D" id="3.40.190.10">
    <property type="entry name" value="Periplasmic binding protein-like II"/>
    <property type="match status" value="1"/>
</dbReference>
<dbReference type="Gene3D" id="3.10.105.10">
    <property type="entry name" value="Dipeptide-binding Protein, Domain 3"/>
    <property type="match status" value="1"/>
</dbReference>
<comment type="caution">
    <text evidence="3">The sequence shown here is derived from an EMBL/GenBank/DDBJ whole genome shotgun (WGS) entry which is preliminary data.</text>
</comment>
<name>A0A644YWY8_9ZZZZ</name>
<dbReference type="PANTHER" id="PTHR30290:SF38">
    <property type="entry name" value="D,D-DIPEPTIDE-BINDING PERIPLASMIC PROTEIN DDPA-RELATED"/>
    <property type="match status" value="1"/>
</dbReference>
<reference evidence="3" key="1">
    <citation type="submission" date="2019-08" db="EMBL/GenBank/DDBJ databases">
        <authorList>
            <person name="Kucharzyk K."/>
            <person name="Murdoch R.W."/>
            <person name="Higgins S."/>
            <person name="Loffler F."/>
        </authorList>
    </citation>
    <scope>NUCLEOTIDE SEQUENCE</scope>
</reference>
<dbReference type="GO" id="GO:0043190">
    <property type="term" value="C:ATP-binding cassette (ABC) transporter complex"/>
    <property type="evidence" value="ECO:0007669"/>
    <property type="project" value="InterPro"/>
</dbReference>
<evidence type="ECO:0000313" key="3">
    <source>
        <dbReference type="EMBL" id="MPM33056.1"/>
    </source>
</evidence>
<evidence type="ECO:0000259" key="2">
    <source>
        <dbReference type="Pfam" id="PF00496"/>
    </source>
</evidence>
<dbReference type="PANTHER" id="PTHR30290">
    <property type="entry name" value="PERIPLASMIC BINDING COMPONENT OF ABC TRANSPORTER"/>
    <property type="match status" value="1"/>
</dbReference>
<dbReference type="GO" id="GO:1904680">
    <property type="term" value="F:peptide transmembrane transporter activity"/>
    <property type="evidence" value="ECO:0007669"/>
    <property type="project" value="TreeGrafter"/>
</dbReference>
<organism evidence="3">
    <name type="scientific">bioreactor metagenome</name>
    <dbReference type="NCBI Taxonomy" id="1076179"/>
    <lineage>
        <taxon>unclassified sequences</taxon>
        <taxon>metagenomes</taxon>
        <taxon>ecological metagenomes</taxon>
    </lineage>
</organism>
<dbReference type="InterPro" id="IPR030678">
    <property type="entry name" value="Peptide/Ni-bd"/>
</dbReference>
<dbReference type="GO" id="GO:0015833">
    <property type="term" value="P:peptide transport"/>
    <property type="evidence" value="ECO:0007669"/>
    <property type="project" value="TreeGrafter"/>
</dbReference>
<feature type="domain" description="Solute-binding protein family 5" evidence="2">
    <location>
        <begin position="80"/>
        <end position="411"/>
    </location>
</feature>
<dbReference type="SUPFAM" id="SSF53850">
    <property type="entry name" value="Periplasmic binding protein-like II"/>
    <property type="match status" value="1"/>
</dbReference>
<dbReference type="PROSITE" id="PS51257">
    <property type="entry name" value="PROKAR_LIPOPROTEIN"/>
    <property type="match status" value="1"/>
</dbReference>
<dbReference type="AlphaFoldDB" id="A0A644YWY8"/>
<dbReference type="CDD" id="cd08494">
    <property type="entry name" value="PBP2_NikA_DppA_OppA_like_6"/>
    <property type="match status" value="1"/>
</dbReference>
<dbReference type="Gene3D" id="3.90.76.10">
    <property type="entry name" value="Dipeptide-binding Protein, Domain 1"/>
    <property type="match status" value="1"/>
</dbReference>
<sequence>MRRRLGIVVAVVTGLALVLAGCSGPSRPAGGHLPVNTLVIGATAEPPTLDPTMNNAAAIPQVLLYNVYETLVKVDGTGQLQGLLAKEWTVSPDRRTYTFHLEPGASFASGRPLTAADVKWSIERINSAATSSVLKSQMSVVDSVSAPDDHTAVVTLKRPSNSWLWNMSSTAGIIFDARSGADFATTPAGSGPYTLTSWAKGSEIDLVRNDKYWGTRARPDAVTFRYFTDANAMNAAMLSGDLNVISNVQAPQALDRFSDTSRYTVMQGTTNGEVVLGLNNRTTALKDKRVRQAITYAIDRKALLDSVWNGKGTLIGSMVPPTDPWYQDLSGAYPYDPARAKELLKEAGYDKGLTLRLRLPTLAYAKGAGQFVQSQLAAVGITVVIDELEFPARWIDVVMRQSDYDMTIVAHVEPRDMVNFADPEYYWHYDSEQFRTLMAAADAGTAQEYVDDQRAAAKLLSDDAAADWLFLLPNLVVTTPNVTGLNANATSLSFDVTRASVGS</sequence>
<gene>
    <name evidence="3" type="primary">sgrR_2</name>
    <name evidence="3" type="ORF">SDC9_79623</name>
</gene>
<keyword evidence="1" id="KW-0732">Signal</keyword>
<proteinExistence type="predicted"/>
<dbReference type="GO" id="GO:0042597">
    <property type="term" value="C:periplasmic space"/>
    <property type="evidence" value="ECO:0007669"/>
    <property type="project" value="UniProtKB-ARBA"/>
</dbReference>
<dbReference type="InterPro" id="IPR000914">
    <property type="entry name" value="SBP_5_dom"/>
</dbReference>
<dbReference type="EMBL" id="VSSQ01006542">
    <property type="protein sequence ID" value="MPM33056.1"/>
    <property type="molecule type" value="Genomic_DNA"/>
</dbReference>
<protein>
    <submittedName>
        <fullName evidence="3">HTH-type transcriptional regulator SgrR</fullName>
    </submittedName>
</protein>